<name>A0A2P2MYF3_RHIMU</name>
<dbReference type="EMBL" id="GGEC01054766">
    <property type="protein sequence ID" value="MBX35250.1"/>
    <property type="molecule type" value="Transcribed_RNA"/>
</dbReference>
<evidence type="ECO:0000313" key="1">
    <source>
        <dbReference type="EMBL" id="MBX35250.1"/>
    </source>
</evidence>
<dbReference type="AlphaFoldDB" id="A0A2P2MYF3"/>
<proteinExistence type="predicted"/>
<sequence length="37" mass="4570">MDHNSPCLLGLYHLLDQKKKSFSLWMERDPLYMQQRF</sequence>
<accession>A0A2P2MYF3</accession>
<organism evidence="1">
    <name type="scientific">Rhizophora mucronata</name>
    <name type="common">Asiatic mangrove</name>
    <dbReference type="NCBI Taxonomy" id="61149"/>
    <lineage>
        <taxon>Eukaryota</taxon>
        <taxon>Viridiplantae</taxon>
        <taxon>Streptophyta</taxon>
        <taxon>Embryophyta</taxon>
        <taxon>Tracheophyta</taxon>
        <taxon>Spermatophyta</taxon>
        <taxon>Magnoliopsida</taxon>
        <taxon>eudicotyledons</taxon>
        <taxon>Gunneridae</taxon>
        <taxon>Pentapetalae</taxon>
        <taxon>rosids</taxon>
        <taxon>fabids</taxon>
        <taxon>Malpighiales</taxon>
        <taxon>Rhizophoraceae</taxon>
        <taxon>Rhizophora</taxon>
    </lineage>
</organism>
<reference evidence="1" key="1">
    <citation type="submission" date="2018-02" db="EMBL/GenBank/DDBJ databases">
        <title>Rhizophora mucronata_Transcriptome.</title>
        <authorList>
            <person name="Meera S.P."/>
            <person name="Sreeshan A."/>
            <person name="Augustine A."/>
        </authorList>
    </citation>
    <scope>NUCLEOTIDE SEQUENCE</scope>
    <source>
        <tissue evidence="1">Leaf</tissue>
    </source>
</reference>
<protein>
    <submittedName>
        <fullName evidence="1">Uncharacterized protein</fullName>
    </submittedName>
</protein>